<reference evidence="2 3" key="1">
    <citation type="submission" date="2014-02" db="EMBL/GenBank/DDBJ databases">
        <title>The small core and large imbalanced accessory genome model reveals a collaborative survival strategy of Sorangium cellulosum strains in nature.</title>
        <authorList>
            <person name="Han K."/>
            <person name="Peng R."/>
            <person name="Blom J."/>
            <person name="Li Y.-Z."/>
        </authorList>
    </citation>
    <scope>NUCLEOTIDE SEQUENCE [LARGE SCALE GENOMIC DNA]</scope>
    <source>
        <strain evidence="2 3">So0011-07</strain>
    </source>
</reference>
<name>A0A150RY21_SORCE</name>
<sequence length="64" mass="6422">MTDDAAVPSTATDAAAGGGPLGPRWATSEPPSTVKPPEDPATPTREKELDALLGETPAHVGDAE</sequence>
<feature type="region of interest" description="Disordered" evidence="1">
    <location>
        <begin position="1"/>
        <end position="64"/>
    </location>
</feature>
<feature type="compositionally biased region" description="Low complexity" evidence="1">
    <location>
        <begin position="1"/>
        <end position="15"/>
    </location>
</feature>
<evidence type="ECO:0000313" key="2">
    <source>
        <dbReference type="EMBL" id="KYF85083.1"/>
    </source>
</evidence>
<organism evidence="2 3">
    <name type="scientific">Sorangium cellulosum</name>
    <name type="common">Polyangium cellulosum</name>
    <dbReference type="NCBI Taxonomy" id="56"/>
    <lineage>
        <taxon>Bacteria</taxon>
        <taxon>Pseudomonadati</taxon>
        <taxon>Myxococcota</taxon>
        <taxon>Polyangia</taxon>
        <taxon>Polyangiales</taxon>
        <taxon>Polyangiaceae</taxon>
        <taxon>Sorangium</taxon>
    </lineage>
</organism>
<comment type="caution">
    <text evidence="2">The sequence shown here is derived from an EMBL/GenBank/DDBJ whole genome shotgun (WGS) entry which is preliminary data.</text>
</comment>
<dbReference type="Proteomes" id="UP000075635">
    <property type="component" value="Unassembled WGS sequence"/>
</dbReference>
<evidence type="ECO:0000313" key="3">
    <source>
        <dbReference type="Proteomes" id="UP000075635"/>
    </source>
</evidence>
<dbReference type="EMBL" id="JEMB01001789">
    <property type="protein sequence ID" value="KYF85083.1"/>
    <property type="molecule type" value="Genomic_DNA"/>
</dbReference>
<proteinExistence type="predicted"/>
<evidence type="ECO:0000256" key="1">
    <source>
        <dbReference type="SAM" id="MobiDB-lite"/>
    </source>
</evidence>
<protein>
    <submittedName>
        <fullName evidence="2">Uncharacterized protein</fullName>
    </submittedName>
</protein>
<gene>
    <name evidence="2" type="ORF">BE17_12715</name>
</gene>
<accession>A0A150RY21</accession>
<dbReference type="AlphaFoldDB" id="A0A150RY21"/>